<keyword evidence="1" id="KW-1133">Transmembrane helix</keyword>
<proteinExistence type="predicted"/>
<organism evidence="2 3">
    <name type="scientific">Promethearchaeum syntrophicum</name>
    <dbReference type="NCBI Taxonomy" id="2594042"/>
    <lineage>
        <taxon>Archaea</taxon>
        <taxon>Promethearchaeati</taxon>
        <taxon>Promethearchaeota</taxon>
        <taxon>Promethearchaeia</taxon>
        <taxon>Promethearchaeales</taxon>
        <taxon>Promethearchaeaceae</taxon>
        <taxon>Promethearchaeum</taxon>
    </lineage>
</organism>
<dbReference type="EMBL" id="CP042905">
    <property type="protein sequence ID" value="QEE14901.1"/>
    <property type="molecule type" value="Genomic_DNA"/>
</dbReference>
<evidence type="ECO:0008006" key="4">
    <source>
        <dbReference type="Google" id="ProtNLM"/>
    </source>
</evidence>
<evidence type="ECO:0000313" key="2">
    <source>
        <dbReference type="EMBL" id="QEE14901.1"/>
    </source>
</evidence>
<keyword evidence="3" id="KW-1185">Reference proteome</keyword>
<dbReference type="GeneID" id="41328725"/>
<dbReference type="KEGG" id="psyt:DSAG12_00722"/>
<accession>A0A5B9D7D7</accession>
<feature type="transmembrane region" description="Helical" evidence="1">
    <location>
        <begin position="130"/>
        <end position="148"/>
    </location>
</feature>
<protein>
    <recommendedName>
        <fullName evidence="4">Double zinc ribbon</fullName>
    </recommendedName>
</protein>
<gene>
    <name evidence="2" type="ORF">DSAG12_00722</name>
</gene>
<keyword evidence="1" id="KW-0472">Membrane</keyword>
<name>A0A5B9D7D7_9ARCH</name>
<sequence length="333" mass="39927">MIDEENNSYTDNQNENRALDGEIDKVFKELKKEIIDKREPSKLNVKKEGYYCKLCGEFTTFRKEPIIKLRSCSHCHIPIDRHCRSCGYCLNCFLNLTDDAQKTLKLLKFLFWFIPIFSSPFLYFQGYLRFILTELFIIILFAGLYFYAKWYISSHTNRYFNNNWEDIIKNEQYKVYLDPDSRIRYLNAIIIEDGHKNIEKRKEKLKRWIEPEKELSKVPVPAYIEKKILKINEKEDFNSFNKKEIMHIKQNTKINEEEPMYKLKKCPKCSEEIKFANFCPSCNRKFCPECGIENTIYNRLCLCGFVFPELKDEFFKWAGTDEVEFLNKDNKEA</sequence>
<reference evidence="2 3" key="2">
    <citation type="journal article" date="2024" name="Int. J. Syst. Evol. Microbiol.">
        <title>Promethearchaeum syntrophicum gen. nov., sp. nov., an anaerobic, obligately syntrophic archaeon, the first isolate of the lineage 'Asgard' archaea, and proposal of the new archaeal phylum Promethearchaeota phyl. nov. and kingdom Promethearchaeati regn. nov.</title>
        <authorList>
            <person name="Imachi H."/>
            <person name="Nobu M.K."/>
            <person name="Kato S."/>
            <person name="Takaki Y."/>
            <person name="Miyazaki M."/>
            <person name="Miyata M."/>
            <person name="Ogawara M."/>
            <person name="Saito Y."/>
            <person name="Sakai S."/>
            <person name="Tahara Y.O."/>
            <person name="Takano Y."/>
            <person name="Tasumi E."/>
            <person name="Uematsu K."/>
            <person name="Yoshimura T."/>
            <person name="Itoh T."/>
            <person name="Ohkuma M."/>
            <person name="Takai K."/>
        </authorList>
    </citation>
    <scope>NUCLEOTIDE SEQUENCE [LARGE SCALE GENOMIC DNA]</scope>
    <source>
        <strain evidence="2 3">MK-D1</strain>
    </source>
</reference>
<evidence type="ECO:0000256" key="1">
    <source>
        <dbReference type="SAM" id="Phobius"/>
    </source>
</evidence>
<evidence type="ECO:0000313" key="3">
    <source>
        <dbReference type="Proteomes" id="UP000321408"/>
    </source>
</evidence>
<reference evidence="2 3" key="1">
    <citation type="journal article" date="2020" name="Nature">
        <title>Isolation of an archaeon at the prokaryote-eukaryote interface.</title>
        <authorList>
            <person name="Imachi H."/>
            <person name="Nobu M.K."/>
            <person name="Nakahara N."/>
            <person name="Morono Y."/>
            <person name="Ogawara M."/>
            <person name="Takaki Y."/>
            <person name="Takano Y."/>
            <person name="Uematsu K."/>
            <person name="Ikuta T."/>
            <person name="Ito M."/>
            <person name="Matsui Y."/>
            <person name="Miyazaki M."/>
            <person name="Murata K."/>
            <person name="Saito Y."/>
            <person name="Sakai S."/>
            <person name="Song C."/>
            <person name="Tasumi E."/>
            <person name="Yamanaka Y."/>
            <person name="Yamaguchi T."/>
            <person name="Kamagata Y."/>
            <person name="Tamaki H."/>
            <person name="Takai K."/>
        </authorList>
    </citation>
    <scope>NUCLEOTIDE SEQUENCE [LARGE SCALE GENOMIC DNA]</scope>
    <source>
        <strain evidence="2 3">MK-D1</strain>
    </source>
</reference>
<dbReference type="RefSeq" id="WP_147661836.1">
    <property type="nucleotide sequence ID" value="NZ_CP042905.2"/>
</dbReference>
<keyword evidence="1" id="KW-0812">Transmembrane</keyword>
<feature type="transmembrane region" description="Helical" evidence="1">
    <location>
        <begin position="106"/>
        <end position="124"/>
    </location>
</feature>
<dbReference type="Proteomes" id="UP000321408">
    <property type="component" value="Chromosome"/>
</dbReference>
<dbReference type="AlphaFoldDB" id="A0A5B9D7D7"/>